<dbReference type="GO" id="GO:0009231">
    <property type="term" value="P:riboflavin biosynthetic process"/>
    <property type="evidence" value="ECO:0007669"/>
    <property type="project" value="InterPro"/>
</dbReference>
<dbReference type="GO" id="GO:0008703">
    <property type="term" value="F:5-amino-6-(5-phosphoribosylamino)uracil reductase activity"/>
    <property type="evidence" value="ECO:0007669"/>
    <property type="project" value="InterPro"/>
</dbReference>
<comment type="caution">
    <text evidence="2">The sequence shown here is derived from an EMBL/GenBank/DDBJ whole genome shotgun (WGS) entry which is preliminary data.</text>
</comment>
<dbReference type="RefSeq" id="WP_117895253.1">
    <property type="nucleotide sequence ID" value="NZ_CABJCV010000013.1"/>
</dbReference>
<dbReference type="GeneID" id="83015896"/>
<evidence type="ECO:0000313" key="3">
    <source>
        <dbReference type="Proteomes" id="UP000284178"/>
    </source>
</evidence>
<accession>A0A412FY17</accession>
<dbReference type="PANTHER" id="PTHR38011">
    <property type="entry name" value="DIHYDROFOLATE REDUCTASE FAMILY PROTEIN (AFU_ORTHOLOGUE AFUA_8G06820)"/>
    <property type="match status" value="1"/>
</dbReference>
<proteinExistence type="predicted"/>
<evidence type="ECO:0000313" key="2">
    <source>
        <dbReference type="EMBL" id="RGR73057.1"/>
    </source>
</evidence>
<dbReference type="InterPro" id="IPR002734">
    <property type="entry name" value="RibDG_C"/>
</dbReference>
<dbReference type="Proteomes" id="UP000284178">
    <property type="component" value="Unassembled WGS sequence"/>
</dbReference>
<name>A0A412FY17_9FIRM</name>
<dbReference type="PANTHER" id="PTHR38011:SF11">
    <property type="entry name" value="2,5-DIAMINO-6-RIBOSYLAMINO-4(3H)-PYRIMIDINONE 5'-PHOSPHATE REDUCTASE"/>
    <property type="match status" value="1"/>
</dbReference>
<keyword evidence="3" id="KW-1185">Reference proteome</keyword>
<evidence type="ECO:0000259" key="1">
    <source>
        <dbReference type="Pfam" id="PF01872"/>
    </source>
</evidence>
<dbReference type="EMBL" id="QRUP01000013">
    <property type="protein sequence ID" value="RGR73057.1"/>
    <property type="molecule type" value="Genomic_DNA"/>
</dbReference>
<dbReference type="InterPro" id="IPR050765">
    <property type="entry name" value="Riboflavin_Biosynth_HTPR"/>
</dbReference>
<organism evidence="2 3">
    <name type="scientific">Holdemania filiformis</name>
    <dbReference type="NCBI Taxonomy" id="61171"/>
    <lineage>
        <taxon>Bacteria</taxon>
        <taxon>Bacillati</taxon>
        <taxon>Bacillota</taxon>
        <taxon>Erysipelotrichia</taxon>
        <taxon>Erysipelotrichales</taxon>
        <taxon>Erysipelotrichaceae</taxon>
        <taxon>Holdemania</taxon>
    </lineage>
</organism>
<sequence length="184" mass="20433">MAERKIILNLAVSLDGYICDPEGGFAWISGQGDRRLDTVPHYDIEAFASQVDVIVMGRKAYEDCGLDFVAEPQTKQFWIASSKPLALEPPARWISGDLVASVLALKKQPGKDIWLFGGAGVTDPFIRADAVDEYIIGIIPILLGQGRRLFHEGFASIALHLEQFWIDDGVVVMRYRRRGETLGK</sequence>
<dbReference type="InterPro" id="IPR024072">
    <property type="entry name" value="DHFR-like_dom_sf"/>
</dbReference>
<dbReference type="Pfam" id="PF01872">
    <property type="entry name" value="RibD_C"/>
    <property type="match status" value="1"/>
</dbReference>
<protein>
    <submittedName>
        <fullName evidence="2">Dihydrofolate reductase</fullName>
    </submittedName>
</protein>
<gene>
    <name evidence="2" type="ORF">DWY25_10860</name>
</gene>
<reference evidence="2 3" key="1">
    <citation type="submission" date="2018-08" db="EMBL/GenBank/DDBJ databases">
        <title>A genome reference for cultivated species of the human gut microbiota.</title>
        <authorList>
            <person name="Zou Y."/>
            <person name="Xue W."/>
            <person name="Luo G."/>
        </authorList>
    </citation>
    <scope>NUCLEOTIDE SEQUENCE [LARGE SCALE GENOMIC DNA]</scope>
    <source>
        <strain evidence="2 3">AF24-29</strain>
    </source>
</reference>
<feature type="domain" description="Bacterial bifunctional deaminase-reductase C-terminal" evidence="1">
    <location>
        <begin position="4"/>
        <end position="165"/>
    </location>
</feature>
<dbReference type="AlphaFoldDB" id="A0A412FY17"/>
<dbReference type="Gene3D" id="3.40.430.10">
    <property type="entry name" value="Dihydrofolate Reductase, subunit A"/>
    <property type="match status" value="1"/>
</dbReference>
<dbReference type="SUPFAM" id="SSF53597">
    <property type="entry name" value="Dihydrofolate reductase-like"/>
    <property type="match status" value="1"/>
</dbReference>